<dbReference type="PANTHER" id="PTHR44068">
    <property type="entry name" value="ZGC:194242"/>
    <property type="match status" value="1"/>
</dbReference>
<dbReference type="GO" id="GO:0003838">
    <property type="term" value="F:sterol 24-C-methyltransferase activity"/>
    <property type="evidence" value="ECO:0007669"/>
    <property type="project" value="TreeGrafter"/>
</dbReference>
<dbReference type="InterPro" id="IPR025714">
    <property type="entry name" value="Methyltranfer_dom"/>
</dbReference>
<dbReference type="EMBL" id="SRPY01000536">
    <property type="protein sequence ID" value="KAG5922035.1"/>
    <property type="molecule type" value="Genomic_DNA"/>
</dbReference>
<comment type="caution">
    <text evidence="4">The sequence shown here is derived from an EMBL/GenBank/DDBJ whole genome shotgun (WGS) entry which is preliminary data.</text>
</comment>
<evidence type="ECO:0000313" key="5">
    <source>
        <dbReference type="Proteomes" id="UP000811619"/>
    </source>
</evidence>
<dbReference type="AlphaFoldDB" id="A0A8K0NH88"/>
<dbReference type="InterPro" id="IPR050447">
    <property type="entry name" value="Erg6_SMT_methyltransf"/>
</dbReference>
<evidence type="ECO:0000313" key="4">
    <source>
        <dbReference type="EMBL" id="KAG5922035.1"/>
    </source>
</evidence>
<dbReference type="GO" id="GO:0016126">
    <property type="term" value="P:sterol biosynthetic process"/>
    <property type="evidence" value="ECO:0007669"/>
    <property type="project" value="TreeGrafter"/>
</dbReference>
<dbReference type="Gene3D" id="3.40.50.150">
    <property type="entry name" value="Vaccinia Virus protein VP39"/>
    <property type="match status" value="1"/>
</dbReference>
<name>A0A8K0NH88_9HYPO</name>
<accession>A0A8K0NH88</accession>
<organism evidence="4 5">
    <name type="scientific">Claviceps africana</name>
    <dbReference type="NCBI Taxonomy" id="83212"/>
    <lineage>
        <taxon>Eukaryota</taxon>
        <taxon>Fungi</taxon>
        <taxon>Dikarya</taxon>
        <taxon>Ascomycota</taxon>
        <taxon>Pezizomycotina</taxon>
        <taxon>Sordariomycetes</taxon>
        <taxon>Hypocreomycetidae</taxon>
        <taxon>Hypocreales</taxon>
        <taxon>Clavicipitaceae</taxon>
        <taxon>Claviceps</taxon>
    </lineage>
</organism>
<evidence type="ECO:0000259" key="3">
    <source>
        <dbReference type="Pfam" id="PF13847"/>
    </source>
</evidence>
<keyword evidence="5" id="KW-1185">Reference proteome</keyword>
<dbReference type="OrthoDB" id="10017101at2759"/>
<feature type="domain" description="Methyltransferase" evidence="3">
    <location>
        <begin position="39"/>
        <end position="183"/>
    </location>
</feature>
<dbReference type="SUPFAM" id="SSF53335">
    <property type="entry name" value="S-adenosyl-L-methionine-dependent methyltransferases"/>
    <property type="match status" value="1"/>
</dbReference>
<evidence type="ECO:0000256" key="2">
    <source>
        <dbReference type="ARBA" id="ARBA00038188"/>
    </source>
</evidence>
<dbReference type="CDD" id="cd02440">
    <property type="entry name" value="AdoMet_MTases"/>
    <property type="match status" value="1"/>
</dbReference>
<proteinExistence type="inferred from homology"/>
<dbReference type="Proteomes" id="UP000811619">
    <property type="component" value="Unassembled WGS sequence"/>
</dbReference>
<gene>
    <name evidence="4" type="ORF">E4U42_005627</name>
</gene>
<comment type="similarity">
    <text evidence="2">Belongs to the class I-like SAM-binding methyltransferase superfamily. Erg6/SMT family.</text>
</comment>
<keyword evidence="1" id="KW-0808">Transferase</keyword>
<evidence type="ECO:0000256" key="1">
    <source>
        <dbReference type="ARBA" id="ARBA00022679"/>
    </source>
</evidence>
<dbReference type="InterPro" id="IPR029063">
    <property type="entry name" value="SAM-dependent_MTases_sf"/>
</dbReference>
<protein>
    <recommendedName>
        <fullName evidence="3">Methyltransferase domain-containing protein</fullName>
    </recommendedName>
</protein>
<dbReference type="Pfam" id="PF13847">
    <property type="entry name" value="Methyltransf_31"/>
    <property type="match status" value="1"/>
</dbReference>
<reference evidence="4" key="1">
    <citation type="journal article" date="2020" name="bioRxiv">
        <title>Whole genome comparisons of ergot fungi reveals the divergence and evolution of species within the genus Claviceps are the result of varying mechanisms driving genome evolution and host range expansion.</title>
        <authorList>
            <person name="Wyka S.A."/>
            <person name="Mondo S.J."/>
            <person name="Liu M."/>
            <person name="Dettman J."/>
            <person name="Nalam V."/>
            <person name="Broders K.D."/>
        </authorList>
    </citation>
    <scope>NUCLEOTIDE SEQUENCE</scope>
    <source>
        <strain evidence="4">CCC 489</strain>
    </source>
</reference>
<dbReference type="PANTHER" id="PTHR44068:SF1">
    <property type="entry name" value="HYPOTHETICAL LOC100005854"/>
    <property type="match status" value="1"/>
</dbReference>
<dbReference type="GO" id="GO:0005783">
    <property type="term" value="C:endoplasmic reticulum"/>
    <property type="evidence" value="ECO:0007669"/>
    <property type="project" value="TreeGrafter"/>
</dbReference>
<sequence>MANKTEAATYTHGHHASVLRSHSWRTAANSAGYLLPHIQPHMTILDIGCGPGTITVDLCSYVPQGRVIGLERGATVLDQARAHATEKGAKNVQFVEGDANSLSFADNTFDVVFCHQVLQHVNDPVGVLSEMRRVAKPGGLVAARESDYGSFTWYPEIEGMKSWHSLYHAVASHNGGEPNAGRMIHAWAKKAGFPATSIASTASSWCYSTREEIEWWSGLWSERIVASSFADTAVKADLATKDQLESVADTWRRWGKEDDAWFSVLSGEIICKK</sequence>